<dbReference type="PANTHER" id="PTHR11102">
    <property type="entry name" value="SEL-1-LIKE PROTEIN"/>
    <property type="match status" value="1"/>
</dbReference>
<keyword evidence="9" id="KW-1185">Reference proteome</keyword>
<dbReference type="Gene3D" id="1.25.40.10">
    <property type="entry name" value="Tetratricopeptide repeat domain"/>
    <property type="match status" value="1"/>
</dbReference>
<keyword evidence="2 5" id="KW-0863">Zinc-finger</keyword>
<evidence type="ECO:0000256" key="4">
    <source>
        <dbReference type="ARBA" id="ARBA00038101"/>
    </source>
</evidence>
<evidence type="ECO:0008006" key="10">
    <source>
        <dbReference type="Google" id="ProtNLM"/>
    </source>
</evidence>
<evidence type="ECO:0000256" key="5">
    <source>
        <dbReference type="PROSITE-ProRule" id="PRU00134"/>
    </source>
</evidence>
<dbReference type="InterPro" id="IPR002893">
    <property type="entry name" value="Znf_MYND"/>
</dbReference>
<dbReference type="OrthoDB" id="2148946at2759"/>
<reference evidence="8 9" key="1">
    <citation type="journal article" date="2012" name="Genome Biol.">
        <title>Genome and low-iron response of an oceanic diatom adapted to chronic iron limitation.</title>
        <authorList>
            <person name="Lommer M."/>
            <person name="Specht M."/>
            <person name="Roy A.S."/>
            <person name="Kraemer L."/>
            <person name="Andreson R."/>
            <person name="Gutowska M.A."/>
            <person name="Wolf J."/>
            <person name="Bergner S.V."/>
            <person name="Schilhabel M.B."/>
            <person name="Klostermeier U.C."/>
            <person name="Beiko R.G."/>
            <person name="Rosenstiel P."/>
            <person name="Hippler M."/>
            <person name="Laroche J."/>
        </authorList>
    </citation>
    <scope>NUCLEOTIDE SEQUENCE [LARGE SCALE GENOMIC DNA]</scope>
    <source>
        <strain evidence="8 9">CCMP1005</strain>
    </source>
</reference>
<evidence type="ECO:0000256" key="2">
    <source>
        <dbReference type="ARBA" id="ARBA00022771"/>
    </source>
</evidence>
<comment type="similarity">
    <text evidence="4">Belongs to the sel-1 family.</text>
</comment>
<accession>K0SDQ8</accession>
<comment type="caution">
    <text evidence="8">The sequence shown here is derived from an EMBL/GenBank/DDBJ whole genome shotgun (WGS) entry which is preliminary data.</text>
</comment>
<proteinExistence type="inferred from homology"/>
<dbReference type="InterPro" id="IPR001841">
    <property type="entry name" value="Znf_RING"/>
</dbReference>
<evidence type="ECO:0000259" key="7">
    <source>
        <dbReference type="PROSITE" id="PS50865"/>
    </source>
</evidence>
<dbReference type="InterPro" id="IPR050767">
    <property type="entry name" value="Sel1_AlgK"/>
</dbReference>
<dbReference type="PANTHER" id="PTHR11102:SF160">
    <property type="entry name" value="ERAD-ASSOCIATED E3 UBIQUITIN-PROTEIN LIGASE COMPONENT HRD3"/>
    <property type="match status" value="1"/>
</dbReference>
<evidence type="ECO:0000256" key="1">
    <source>
        <dbReference type="ARBA" id="ARBA00022723"/>
    </source>
</evidence>
<dbReference type="Proteomes" id="UP000266841">
    <property type="component" value="Unassembled WGS sequence"/>
</dbReference>
<gene>
    <name evidence="8" type="ORF">THAOC_20717</name>
</gene>
<dbReference type="SUPFAM" id="SSF144232">
    <property type="entry name" value="HIT/MYND zinc finger-like"/>
    <property type="match status" value="1"/>
</dbReference>
<dbReference type="PROSITE" id="PS50865">
    <property type="entry name" value="ZF_MYND_2"/>
    <property type="match status" value="1"/>
</dbReference>
<dbReference type="Gene3D" id="6.10.140.2220">
    <property type="match status" value="1"/>
</dbReference>
<evidence type="ECO:0000256" key="3">
    <source>
        <dbReference type="ARBA" id="ARBA00022833"/>
    </source>
</evidence>
<keyword evidence="3" id="KW-0862">Zinc</keyword>
<dbReference type="PROSITE" id="PS50089">
    <property type="entry name" value="ZF_RING_2"/>
    <property type="match status" value="1"/>
</dbReference>
<evidence type="ECO:0000313" key="8">
    <source>
        <dbReference type="EMBL" id="EJK59101.1"/>
    </source>
</evidence>
<evidence type="ECO:0000259" key="6">
    <source>
        <dbReference type="PROSITE" id="PS50089"/>
    </source>
</evidence>
<dbReference type="AlphaFoldDB" id="K0SDQ8"/>
<dbReference type="SMART" id="SM00671">
    <property type="entry name" value="SEL1"/>
    <property type="match status" value="3"/>
</dbReference>
<dbReference type="SUPFAM" id="SSF81901">
    <property type="entry name" value="HCP-like"/>
    <property type="match status" value="1"/>
</dbReference>
<organism evidence="8 9">
    <name type="scientific">Thalassiosira oceanica</name>
    <name type="common">Marine diatom</name>
    <dbReference type="NCBI Taxonomy" id="159749"/>
    <lineage>
        <taxon>Eukaryota</taxon>
        <taxon>Sar</taxon>
        <taxon>Stramenopiles</taxon>
        <taxon>Ochrophyta</taxon>
        <taxon>Bacillariophyta</taxon>
        <taxon>Coscinodiscophyceae</taxon>
        <taxon>Thalassiosirophycidae</taxon>
        <taxon>Thalassiosirales</taxon>
        <taxon>Thalassiosiraceae</taxon>
        <taxon>Thalassiosira</taxon>
    </lineage>
</organism>
<sequence>MVKNCVPASAAAAADVCANCGQDGGDGVKLKNCTACLLVKYCGVDCQKAHRKKHKKLCKKRAAELKDKRLYGQGHERPEEEFCPICTLPVQMPTGMHSCVKPCCMKRVCDGCALATIKRGINDRCPFCRAPRHEGKAEALAMVQIRVDKKDPEAFKFLGDQYHHGELGLEKDASRAVELWTKAAELGSADAYNELGVGYDKGEGVEQDVERGVRFFEKAAMLGHSMARHNLGGHEYIRGNYDRAVRHFLISAKMGYAPSLELIKNLFKEGHATKSQYAEALKGYRDALDEMKSSEREEAKTHPLFNRVR</sequence>
<dbReference type="Pfam" id="PF01753">
    <property type="entry name" value="zf-MYND"/>
    <property type="match status" value="1"/>
</dbReference>
<feature type="domain" description="MYND-type" evidence="7">
    <location>
        <begin position="17"/>
        <end position="58"/>
    </location>
</feature>
<dbReference type="Pfam" id="PF08238">
    <property type="entry name" value="Sel1"/>
    <property type="match status" value="3"/>
</dbReference>
<keyword evidence="1" id="KW-0479">Metal-binding</keyword>
<evidence type="ECO:0000313" key="9">
    <source>
        <dbReference type="Proteomes" id="UP000266841"/>
    </source>
</evidence>
<dbReference type="GO" id="GO:0008270">
    <property type="term" value="F:zinc ion binding"/>
    <property type="evidence" value="ECO:0007669"/>
    <property type="project" value="UniProtKB-KW"/>
</dbReference>
<dbReference type="InterPro" id="IPR006597">
    <property type="entry name" value="Sel1-like"/>
</dbReference>
<dbReference type="InterPro" id="IPR011990">
    <property type="entry name" value="TPR-like_helical_dom_sf"/>
</dbReference>
<name>K0SDQ8_THAOC</name>
<dbReference type="PROSITE" id="PS01360">
    <property type="entry name" value="ZF_MYND_1"/>
    <property type="match status" value="1"/>
</dbReference>
<feature type="domain" description="RING-type" evidence="6">
    <location>
        <begin position="83"/>
        <end position="129"/>
    </location>
</feature>
<dbReference type="EMBL" id="AGNL01023625">
    <property type="protein sequence ID" value="EJK59101.1"/>
    <property type="molecule type" value="Genomic_DNA"/>
</dbReference>
<dbReference type="eggNOG" id="KOG1550">
    <property type="taxonomic scope" value="Eukaryota"/>
</dbReference>
<protein>
    <recommendedName>
        <fullName evidence="10">MYND-type domain-containing protein</fullName>
    </recommendedName>
</protein>